<dbReference type="FunFam" id="1.10.10.60:FF:000002">
    <property type="entry name" value="Myb family transcription factor"/>
    <property type="match status" value="1"/>
</dbReference>
<evidence type="ECO:0000256" key="4">
    <source>
        <dbReference type="ARBA" id="ARBA00023054"/>
    </source>
</evidence>
<keyword evidence="3" id="KW-0805">Transcription regulation</keyword>
<dbReference type="PANTHER" id="PTHR31499:SF80">
    <property type="entry name" value="HTH MYB-TYPE DOMAIN-CONTAINING PROTEIN"/>
    <property type="match status" value="1"/>
</dbReference>
<dbReference type="NCBIfam" id="TIGR01557">
    <property type="entry name" value="myb_SHAQKYF"/>
    <property type="match status" value="1"/>
</dbReference>
<dbReference type="PANTHER" id="PTHR31499">
    <property type="entry name" value="MYB FAMILY TRANSCRIPTION FACTOR PHL11"/>
    <property type="match status" value="1"/>
</dbReference>
<dbReference type="Proteomes" id="UP000428333">
    <property type="component" value="Linkage Group LG12"/>
</dbReference>
<dbReference type="GO" id="GO:0003700">
    <property type="term" value="F:DNA-binding transcription factor activity"/>
    <property type="evidence" value="ECO:0007669"/>
    <property type="project" value="InterPro"/>
</dbReference>
<evidence type="ECO:0000256" key="5">
    <source>
        <dbReference type="ARBA" id="ARBA00023163"/>
    </source>
</evidence>
<gene>
    <name evidence="9" type="ORF">C3L33_20097</name>
</gene>
<feature type="non-terminal residue" evidence="9">
    <location>
        <position position="1"/>
    </location>
</feature>
<dbReference type="InterPro" id="IPR001005">
    <property type="entry name" value="SANT/Myb"/>
</dbReference>
<dbReference type="InterPro" id="IPR009057">
    <property type="entry name" value="Homeodomain-like_sf"/>
</dbReference>
<name>A0A6A4KJ01_9ERIC</name>
<dbReference type="Pfam" id="PF14379">
    <property type="entry name" value="Myb_CC_LHEQLE"/>
    <property type="match status" value="1"/>
</dbReference>
<dbReference type="OrthoDB" id="551907at2759"/>
<dbReference type="GO" id="GO:0003677">
    <property type="term" value="F:DNA binding"/>
    <property type="evidence" value="ECO:0007669"/>
    <property type="project" value="InterPro"/>
</dbReference>
<dbReference type="InterPro" id="IPR006447">
    <property type="entry name" value="Myb_dom_plants"/>
</dbReference>
<dbReference type="EMBL" id="QEFC01003467">
    <property type="protein sequence ID" value="KAE9447996.1"/>
    <property type="molecule type" value="Genomic_DNA"/>
</dbReference>
<feature type="region of interest" description="Disordered" evidence="7">
    <location>
        <begin position="93"/>
        <end position="116"/>
    </location>
</feature>
<feature type="domain" description="HTH myb-type" evidence="8">
    <location>
        <begin position="261"/>
        <end position="321"/>
    </location>
</feature>
<feature type="compositionally biased region" description="Basic and acidic residues" evidence="7">
    <location>
        <begin position="393"/>
        <end position="402"/>
    </location>
</feature>
<keyword evidence="6" id="KW-0539">Nucleus</keyword>
<dbReference type="Gene3D" id="1.10.10.60">
    <property type="entry name" value="Homeodomain-like"/>
    <property type="match status" value="1"/>
</dbReference>
<comment type="similarity">
    <text evidence="2">Belongs to the MYB-CC family.</text>
</comment>
<comment type="subcellular location">
    <subcellularLocation>
        <location evidence="1">Nucleus</location>
    </subcellularLocation>
</comment>
<evidence type="ECO:0000313" key="9">
    <source>
        <dbReference type="EMBL" id="KAE9447996.1"/>
    </source>
</evidence>
<feature type="region of interest" description="Disordered" evidence="7">
    <location>
        <begin position="245"/>
        <end position="265"/>
    </location>
</feature>
<feature type="compositionally biased region" description="Polar residues" evidence="7">
    <location>
        <begin position="446"/>
        <end position="455"/>
    </location>
</feature>
<comment type="caution">
    <text evidence="9">The sequence shown here is derived from an EMBL/GenBank/DDBJ whole genome shotgun (WGS) entry which is preliminary data.</text>
</comment>
<dbReference type="InterPro" id="IPR046955">
    <property type="entry name" value="PHR1-like"/>
</dbReference>
<evidence type="ECO:0000313" key="10">
    <source>
        <dbReference type="Proteomes" id="UP000428333"/>
    </source>
</evidence>
<keyword evidence="5" id="KW-0804">Transcription</keyword>
<organism evidence="9 10">
    <name type="scientific">Rhododendron williamsianum</name>
    <dbReference type="NCBI Taxonomy" id="262921"/>
    <lineage>
        <taxon>Eukaryota</taxon>
        <taxon>Viridiplantae</taxon>
        <taxon>Streptophyta</taxon>
        <taxon>Embryophyta</taxon>
        <taxon>Tracheophyta</taxon>
        <taxon>Spermatophyta</taxon>
        <taxon>Magnoliopsida</taxon>
        <taxon>eudicotyledons</taxon>
        <taxon>Gunneridae</taxon>
        <taxon>Pentapetalae</taxon>
        <taxon>asterids</taxon>
        <taxon>Ericales</taxon>
        <taxon>Ericaceae</taxon>
        <taxon>Ericoideae</taxon>
        <taxon>Rhodoreae</taxon>
        <taxon>Rhododendron</taxon>
    </lineage>
</organism>
<feature type="region of interest" description="Disordered" evidence="7">
    <location>
        <begin position="316"/>
        <end position="337"/>
    </location>
</feature>
<keyword evidence="4" id="KW-0175">Coiled coil</keyword>
<keyword evidence="10" id="KW-1185">Reference proteome</keyword>
<dbReference type="AlphaFoldDB" id="A0A6A4KJ01"/>
<feature type="region of interest" description="Disordered" evidence="7">
    <location>
        <begin position="393"/>
        <end position="489"/>
    </location>
</feature>
<sequence length="489" mass="54237">MDVSGAMSSSLPVFRTPLEEKYPKLPDSFHFSSEHELMTHSISPRSTLLASKTGTVGHMFSSASSLPPDVHFSSVSPQARYPSDAPFISRTSGNGTSFPPIQSSHTGVQSTPLTNYPKESNDMSWTTDSLQSFLDFPENVLMQTGQIESTIGIMASEDHAKRINWQEWAELIDVDDALESDWSDILGDVNVQDPKPKSTQRSHWHFHDVLQGVRSRQISTGPCLLVIEPSADLSARQPQDLHNSVASTETCPVTSPLSSAAQTKSRMRWTPELHELFVEAVNKLGGSEKATPKGVLKLMNVESLTIYHVKSHLQKFRTARHKPESSEGTSEKKSTSIEEITSLDLKTSMGITEALRMQMEVQKRLHEQLEIQRNLQLRIEEQGRHLQMMFEKHKKVDDERSKVSSSNPVEPPAPISSMMESSHANSKLEASDKDNANGSHALDEISQYSSTTKTAPESIIVNDLDPDSRGSSPRPTKRARGDETTVIIN</sequence>
<dbReference type="GO" id="GO:0005634">
    <property type="term" value="C:nucleus"/>
    <property type="evidence" value="ECO:0007669"/>
    <property type="project" value="UniProtKB-SubCell"/>
</dbReference>
<dbReference type="Pfam" id="PF00249">
    <property type="entry name" value="Myb_DNA-binding"/>
    <property type="match status" value="1"/>
</dbReference>
<dbReference type="InterPro" id="IPR025756">
    <property type="entry name" value="Myb_CC_LHEQLE"/>
</dbReference>
<reference evidence="9 10" key="1">
    <citation type="journal article" date="2019" name="Genome Biol. Evol.">
        <title>The Rhododendron genome and chromosomal organization provide insight into shared whole-genome duplications across the heath family (Ericaceae).</title>
        <authorList>
            <person name="Soza V.L."/>
            <person name="Lindsley D."/>
            <person name="Waalkes A."/>
            <person name="Ramage E."/>
            <person name="Patwardhan R.P."/>
            <person name="Burton J.N."/>
            <person name="Adey A."/>
            <person name="Kumar A."/>
            <person name="Qiu R."/>
            <person name="Shendure J."/>
            <person name="Hall B."/>
        </authorList>
    </citation>
    <scope>NUCLEOTIDE SEQUENCE [LARGE SCALE GENOMIC DNA]</scope>
    <source>
        <strain evidence="9">RSF 1966-606</strain>
    </source>
</reference>
<accession>A0A6A4KJ01</accession>
<dbReference type="SUPFAM" id="SSF46689">
    <property type="entry name" value="Homeodomain-like"/>
    <property type="match status" value="1"/>
</dbReference>
<feature type="compositionally biased region" description="Polar residues" evidence="7">
    <location>
        <begin position="245"/>
        <end position="264"/>
    </location>
</feature>
<proteinExistence type="inferred from homology"/>
<evidence type="ECO:0000256" key="7">
    <source>
        <dbReference type="SAM" id="MobiDB-lite"/>
    </source>
</evidence>
<protein>
    <recommendedName>
        <fullName evidence="8">HTH myb-type domain-containing protein</fullName>
    </recommendedName>
</protein>
<dbReference type="InterPro" id="IPR017930">
    <property type="entry name" value="Myb_dom"/>
</dbReference>
<dbReference type="PROSITE" id="PS51294">
    <property type="entry name" value="HTH_MYB"/>
    <property type="match status" value="1"/>
</dbReference>
<evidence type="ECO:0000256" key="6">
    <source>
        <dbReference type="ARBA" id="ARBA00023242"/>
    </source>
</evidence>
<evidence type="ECO:0000256" key="2">
    <source>
        <dbReference type="ARBA" id="ARBA00006783"/>
    </source>
</evidence>
<evidence type="ECO:0000256" key="3">
    <source>
        <dbReference type="ARBA" id="ARBA00023015"/>
    </source>
</evidence>
<feature type="compositionally biased region" description="Basic and acidic residues" evidence="7">
    <location>
        <begin position="321"/>
        <end position="336"/>
    </location>
</feature>
<evidence type="ECO:0000256" key="1">
    <source>
        <dbReference type="ARBA" id="ARBA00004123"/>
    </source>
</evidence>
<evidence type="ECO:0000259" key="8">
    <source>
        <dbReference type="PROSITE" id="PS51294"/>
    </source>
</evidence>